<dbReference type="EMBL" id="VXRG01000145">
    <property type="protein sequence ID" value="MXY95331.1"/>
    <property type="molecule type" value="Genomic_DNA"/>
</dbReference>
<feature type="domain" description="PIN" evidence="2">
    <location>
        <begin position="108"/>
        <end position="206"/>
    </location>
</feature>
<keyword evidence="1" id="KW-0460">Magnesium</keyword>
<gene>
    <name evidence="3" type="ORF">F4Y42_17960</name>
</gene>
<organism evidence="3">
    <name type="scientific">Caldilineaceae bacterium SB0664_bin_27</name>
    <dbReference type="NCBI Taxonomy" id="2605260"/>
    <lineage>
        <taxon>Bacteria</taxon>
        <taxon>Bacillati</taxon>
        <taxon>Chloroflexota</taxon>
        <taxon>Caldilineae</taxon>
        <taxon>Caldilineales</taxon>
        <taxon>Caldilineaceae</taxon>
    </lineage>
</organism>
<evidence type="ECO:0000313" key="3">
    <source>
        <dbReference type="EMBL" id="MXY95331.1"/>
    </source>
</evidence>
<dbReference type="InterPro" id="IPR044153">
    <property type="entry name" value="PIN_Pae0151-like"/>
</dbReference>
<dbReference type="AlphaFoldDB" id="A0A6B0YY22"/>
<dbReference type="PANTHER" id="PTHR35901:SF1">
    <property type="entry name" value="EXONUCLEASE VAPC9"/>
    <property type="match status" value="1"/>
</dbReference>
<accession>A0A6B0YY22</accession>
<evidence type="ECO:0000256" key="1">
    <source>
        <dbReference type="ARBA" id="ARBA00022842"/>
    </source>
</evidence>
<dbReference type="InterPro" id="IPR029060">
    <property type="entry name" value="PIN-like_dom_sf"/>
</dbReference>
<dbReference type="CDD" id="cd09873">
    <property type="entry name" value="PIN_Pae0151-like"/>
    <property type="match status" value="1"/>
</dbReference>
<comment type="caution">
    <text evidence="3">The sequence shown here is derived from an EMBL/GenBank/DDBJ whole genome shotgun (WGS) entry which is preliminary data.</text>
</comment>
<evidence type="ECO:0000259" key="2">
    <source>
        <dbReference type="Pfam" id="PF10130"/>
    </source>
</evidence>
<dbReference type="PANTHER" id="PTHR35901">
    <property type="entry name" value="RIBONUCLEASE VAPC3"/>
    <property type="match status" value="1"/>
</dbReference>
<proteinExistence type="predicted"/>
<dbReference type="InterPro" id="IPR051619">
    <property type="entry name" value="TypeII_TA_RNase_PINc/VapC"/>
</dbReference>
<name>A0A6B0YY22_9CHLR</name>
<dbReference type="Gene3D" id="3.40.50.1010">
    <property type="entry name" value="5'-nuclease"/>
    <property type="match status" value="1"/>
</dbReference>
<protein>
    <submittedName>
        <fullName evidence="3">Type II toxin-antitoxin system VapC family toxin</fullName>
    </submittedName>
</protein>
<dbReference type="InterPro" id="IPR002716">
    <property type="entry name" value="PIN_dom"/>
</dbReference>
<sequence length="219" mass="25461">MEEKELSLRPGVGPKPLLSVWTIWSNCETGRKDRDRLPGRNGKRKANALTRSFWRIRMASRQTLTEHWKKREQIWRSAVPSSVTIDASYTLKMLLPNSIQPKLYDQMDIWQENNVPLYAPTLWQYEVTSTLAKLVRFREITKEVSEDVLEMALALDISIITPDESICRNALDWTYRLNRASAYDSFYLALAELLQGELWTADRKLVRAVGQDWIHYAGT</sequence>
<dbReference type="SUPFAM" id="SSF88723">
    <property type="entry name" value="PIN domain-like"/>
    <property type="match status" value="1"/>
</dbReference>
<reference evidence="3" key="1">
    <citation type="submission" date="2019-09" db="EMBL/GenBank/DDBJ databases">
        <title>Characterisation of the sponge microbiome using genome-centric metagenomics.</title>
        <authorList>
            <person name="Engelberts J.P."/>
            <person name="Robbins S.J."/>
            <person name="De Goeij J.M."/>
            <person name="Aranda M."/>
            <person name="Bell S.C."/>
            <person name="Webster N.S."/>
        </authorList>
    </citation>
    <scope>NUCLEOTIDE SEQUENCE</scope>
    <source>
        <strain evidence="3">SB0664_bin_27</strain>
    </source>
</reference>
<dbReference type="Pfam" id="PF10130">
    <property type="entry name" value="PIN_2"/>
    <property type="match status" value="1"/>
</dbReference>